<dbReference type="EMBL" id="JBITPR010000045">
    <property type="protein sequence ID" value="MFI7873051.1"/>
    <property type="molecule type" value="Genomic_DNA"/>
</dbReference>
<dbReference type="Gene3D" id="3.40.50.300">
    <property type="entry name" value="P-loop containing nucleotide triphosphate hydrolases"/>
    <property type="match status" value="1"/>
</dbReference>
<dbReference type="Proteomes" id="UP001614264">
    <property type="component" value="Unassembled WGS sequence"/>
</dbReference>
<reference evidence="2 3" key="1">
    <citation type="submission" date="2024-07" db="EMBL/GenBank/DDBJ databases">
        <title>Whole genome sequencing of Prodigiosin pigment-producing Streptomyces salinarius isolated from rhizosphere soil of Arachis hypogaea.</title>
        <authorList>
            <person name="Vidhya A."/>
            <person name="Ramya S."/>
        </authorList>
    </citation>
    <scope>NUCLEOTIDE SEQUENCE [LARGE SCALE GENOMIC DNA]</scope>
    <source>
        <strain evidence="2 3">VRMG2420</strain>
    </source>
</reference>
<dbReference type="RefSeq" id="WP_362348014.1">
    <property type="nucleotide sequence ID" value="NZ_JBITPR010000045.1"/>
</dbReference>
<evidence type="ECO:0000256" key="1">
    <source>
        <dbReference type="SAM" id="MobiDB-lite"/>
    </source>
</evidence>
<keyword evidence="3" id="KW-1185">Reference proteome</keyword>
<feature type="region of interest" description="Disordered" evidence="1">
    <location>
        <begin position="1"/>
        <end position="76"/>
    </location>
</feature>
<proteinExistence type="predicted"/>
<evidence type="ECO:0000313" key="3">
    <source>
        <dbReference type="Proteomes" id="UP001614264"/>
    </source>
</evidence>
<name>A0ABW8BG12_9ACTN</name>
<protein>
    <submittedName>
        <fullName evidence="2">Uncharacterized protein</fullName>
    </submittedName>
</protein>
<feature type="compositionally biased region" description="Basic and acidic residues" evidence="1">
    <location>
        <begin position="1"/>
        <end position="10"/>
    </location>
</feature>
<accession>A0ABW8BG12</accession>
<organism evidence="2 3">
    <name type="scientific">Streptomyces salinarius</name>
    <dbReference type="NCBI Taxonomy" id="2762598"/>
    <lineage>
        <taxon>Bacteria</taxon>
        <taxon>Bacillati</taxon>
        <taxon>Actinomycetota</taxon>
        <taxon>Actinomycetes</taxon>
        <taxon>Kitasatosporales</taxon>
        <taxon>Streptomycetaceae</taxon>
        <taxon>Streptomyces</taxon>
    </lineage>
</organism>
<comment type="caution">
    <text evidence="2">The sequence shown here is derived from an EMBL/GenBank/DDBJ whole genome shotgun (WGS) entry which is preliminary data.</text>
</comment>
<gene>
    <name evidence="2" type="ORF">AB4829_20915</name>
</gene>
<sequence>MTTQQHRPDPDSEDYGNEAGSPDQEQSRTGHPYSDTDRTWQSLAVNGKPGAAGSGPDPAPLPGGDAMRHAVPDSHTVADLSRPPQGIPQLHGAPPDGVRIGVWGASGSGKTTFLGAVPVGAMQHQQRARVNWVVAGMDPSSQEFLLDSVDQLVSEQRFPEATRAQRDLRWSFTGEEQSARRLGARRRISFALEVLDLPGEAFNPRSNRVAEDLHEQAVTHLSSCAGLVYLFDPLLDANQQTASINYFFGMASQMAARVRDEDRLLPNGRLPHHVAVCVTKFDHPDVFEPAVKHRWVTQERVGAVPRVPEAQARGFFDWMCNTFRGGSARLVRDALGNFFDPGRMSYYATSAIGFRLNANNQFDYRSYVNVEPDGERICSSPPTPINVIEPLMTLEASLRNTAGQSQRGGRPARPWRRRR</sequence>
<evidence type="ECO:0000313" key="2">
    <source>
        <dbReference type="EMBL" id="MFI7873051.1"/>
    </source>
</evidence>
<dbReference type="SUPFAM" id="SSF52540">
    <property type="entry name" value="P-loop containing nucleoside triphosphate hydrolases"/>
    <property type="match status" value="1"/>
</dbReference>
<dbReference type="InterPro" id="IPR027417">
    <property type="entry name" value="P-loop_NTPase"/>
</dbReference>
<feature type="region of interest" description="Disordered" evidence="1">
    <location>
        <begin position="400"/>
        <end position="419"/>
    </location>
</feature>